<gene>
    <name evidence="2" type="ORF">JTY93_19570</name>
</gene>
<dbReference type="EMBL" id="CP070506">
    <property type="protein sequence ID" value="QSB42358.1"/>
    <property type="molecule type" value="Genomic_DNA"/>
</dbReference>
<evidence type="ECO:0000313" key="3">
    <source>
        <dbReference type="Proteomes" id="UP000663249"/>
    </source>
</evidence>
<proteinExistence type="predicted"/>
<name>A0ABX7K4R5_9PSED</name>
<dbReference type="InterPro" id="IPR005094">
    <property type="entry name" value="Endonuclease_MobA/VirD2"/>
</dbReference>
<feature type="domain" description="MobA/VirD2-like nuclease" evidence="1">
    <location>
        <begin position="36"/>
        <end position="160"/>
    </location>
</feature>
<sequence>MRYIFAANTKEIDKRPFIEYLGGSAVSGSPFKGYRGDIRVVDTRELEDEFNIQIQRYHGNGEKLIEHHVLSLPAQDQLTDTEFESLTREFLEGMGVDNSMMWLAACHNDTDHSHVHIALCRVQLRFDDSSLASHYGLLANKNDFERGMEIVRVLEQKYELTPTLSPGDNVNNKNQASIIRAISKSVLSSPLETVSDFVHAMAKRGVQIKPVLNKTGKIKGLSYRLNSEDGRWISGSKIMSTVLTFGALCGKLNFSPARDDATLGLGANPKLPAVSKFERDVKTVSVGMMTSVTHLSNQAREFINRNNREGVISIETDNYYKIGFKFNFNFTPQTRPNGKNEMKTWETIVNLGTKKHATPFAKAFSDADIQNILTTTE</sequence>
<keyword evidence="3" id="KW-1185">Reference proteome</keyword>
<dbReference type="Proteomes" id="UP000663249">
    <property type="component" value="Chromosome"/>
</dbReference>
<protein>
    <submittedName>
        <fullName evidence="2">Relaxase/mobilization nuclease domain-containing protein</fullName>
    </submittedName>
</protein>
<evidence type="ECO:0000313" key="2">
    <source>
        <dbReference type="EMBL" id="QSB42358.1"/>
    </source>
</evidence>
<reference evidence="2 3" key="1">
    <citation type="submission" date="2021-02" db="EMBL/GenBank/DDBJ databases">
        <title>Genomic and phenotypic characterization of Pseudomonas hygromyciniae, a novel bacterial species discovered from a commercially purchased antibiotic vial.</title>
        <authorList>
            <person name="Turner T.L."/>
            <person name="Mitra S.D."/>
            <person name="Kochan T.J."/>
            <person name="Pincus N.B."/>
            <person name="Lebrun-Corbin M."/>
            <person name="Cheung B."/>
            <person name="Gatesy S.W."/>
            <person name="Afzal T."/>
            <person name="Ozer E.A."/>
            <person name="Hauser A.R."/>
        </authorList>
    </citation>
    <scope>NUCLEOTIDE SEQUENCE [LARGE SCALE GENOMIC DNA]</scope>
    <source>
        <strain evidence="2 3">SDM007</strain>
    </source>
</reference>
<evidence type="ECO:0000259" key="1">
    <source>
        <dbReference type="Pfam" id="PF03432"/>
    </source>
</evidence>
<dbReference type="Pfam" id="PF03432">
    <property type="entry name" value="Relaxase"/>
    <property type="match status" value="1"/>
</dbReference>
<organism evidence="2 3">
    <name type="scientific">Pseudomonas hygromyciniae</name>
    <dbReference type="NCBI Taxonomy" id="2812000"/>
    <lineage>
        <taxon>Bacteria</taxon>
        <taxon>Pseudomonadati</taxon>
        <taxon>Pseudomonadota</taxon>
        <taxon>Gammaproteobacteria</taxon>
        <taxon>Pseudomonadales</taxon>
        <taxon>Pseudomonadaceae</taxon>
        <taxon>Pseudomonas</taxon>
    </lineage>
</organism>
<accession>A0ABX7K4R5</accession>